<keyword evidence="7 11" id="KW-0418">Kinase</keyword>
<accession>A0ABW4K0T6</accession>
<dbReference type="InterPro" id="IPR029056">
    <property type="entry name" value="Ribokinase-like"/>
</dbReference>
<keyword evidence="9 11" id="KW-0460">Magnesium</keyword>
<dbReference type="Proteomes" id="UP001597327">
    <property type="component" value="Unassembled WGS sequence"/>
</dbReference>
<evidence type="ECO:0000313" key="13">
    <source>
        <dbReference type="Proteomes" id="UP001597327"/>
    </source>
</evidence>
<organism evidence="12 13">
    <name type="scientific">Roseibium aestuarii</name>
    <dbReference type="NCBI Taxonomy" id="2600299"/>
    <lineage>
        <taxon>Bacteria</taxon>
        <taxon>Pseudomonadati</taxon>
        <taxon>Pseudomonadota</taxon>
        <taxon>Alphaproteobacteria</taxon>
        <taxon>Hyphomicrobiales</taxon>
        <taxon>Stappiaceae</taxon>
        <taxon>Roseibium</taxon>
    </lineage>
</organism>
<dbReference type="GO" id="GO:0016301">
    <property type="term" value="F:kinase activity"/>
    <property type="evidence" value="ECO:0007669"/>
    <property type="project" value="UniProtKB-KW"/>
</dbReference>
<evidence type="ECO:0000256" key="8">
    <source>
        <dbReference type="ARBA" id="ARBA00022840"/>
    </source>
</evidence>
<gene>
    <name evidence="11" type="primary">thiM</name>
    <name evidence="12" type="ORF">ACFSC7_13785</name>
</gene>
<comment type="catalytic activity">
    <reaction evidence="1 11">
        <text>5-(2-hydroxyethyl)-4-methylthiazole + ATP = 4-methyl-5-(2-phosphooxyethyl)-thiazole + ADP + H(+)</text>
        <dbReference type="Rhea" id="RHEA:24212"/>
        <dbReference type="ChEBI" id="CHEBI:15378"/>
        <dbReference type="ChEBI" id="CHEBI:17957"/>
        <dbReference type="ChEBI" id="CHEBI:30616"/>
        <dbReference type="ChEBI" id="CHEBI:58296"/>
        <dbReference type="ChEBI" id="CHEBI:456216"/>
        <dbReference type="EC" id="2.7.1.50"/>
    </reaction>
</comment>
<dbReference type="SUPFAM" id="SSF53613">
    <property type="entry name" value="Ribokinase-like"/>
    <property type="match status" value="1"/>
</dbReference>
<comment type="similarity">
    <text evidence="11">Belongs to the Thz kinase family.</text>
</comment>
<sequence>MTPSEHVSHDLAFLKPRDIFRALERLRAHRPRVHCITNAVAQELTANVLLALGAIPSMTIAPEEVESFARSADALLINLGTLDDVRRQSIPLALAGAKGAGRPVILDPVFVDRSPVRLAYARDLLGWDHLRPDLVKVNGAELAALGDLHAHVRAGDYALAVTGDPDLVMSGERQLGLANGTALLSRVTATGCAVGAVMGAFAAVLDDPLIAAGTALSVFNIAAEQAATVAQGPGSLMPALLDRLHGLSADDISTHLRLVPQPSATTNSGEPS</sequence>
<evidence type="ECO:0000256" key="11">
    <source>
        <dbReference type="HAMAP-Rule" id="MF_00228"/>
    </source>
</evidence>
<feature type="binding site" evidence="11">
    <location>
        <position position="58"/>
    </location>
    <ligand>
        <name>substrate</name>
    </ligand>
</feature>
<protein>
    <recommendedName>
        <fullName evidence="11">Hydroxyethylthiazole kinase</fullName>
        <ecNumber evidence="11">2.7.1.50</ecNumber>
    </recommendedName>
    <alternativeName>
        <fullName evidence="11">4-methyl-5-beta-hydroxyethylthiazole kinase</fullName>
        <shortName evidence="11">TH kinase</shortName>
        <shortName evidence="11">Thz kinase</shortName>
    </alternativeName>
</protein>
<evidence type="ECO:0000256" key="7">
    <source>
        <dbReference type="ARBA" id="ARBA00022777"/>
    </source>
</evidence>
<evidence type="ECO:0000313" key="12">
    <source>
        <dbReference type="EMBL" id="MFD1696593.1"/>
    </source>
</evidence>
<reference evidence="13" key="1">
    <citation type="journal article" date="2019" name="Int. J. Syst. Evol. Microbiol.">
        <title>The Global Catalogue of Microorganisms (GCM) 10K type strain sequencing project: providing services to taxonomists for standard genome sequencing and annotation.</title>
        <authorList>
            <consortium name="The Broad Institute Genomics Platform"/>
            <consortium name="The Broad Institute Genome Sequencing Center for Infectious Disease"/>
            <person name="Wu L."/>
            <person name="Ma J."/>
        </authorList>
    </citation>
    <scope>NUCLEOTIDE SEQUENCE [LARGE SCALE GENOMIC DNA]</scope>
    <source>
        <strain evidence="13">JCM 3369</strain>
    </source>
</reference>
<keyword evidence="6 11" id="KW-0547">Nucleotide-binding</keyword>
<keyword evidence="4 11" id="KW-0808">Transferase</keyword>
<dbReference type="PIRSF" id="PIRSF000513">
    <property type="entry name" value="Thz_kinase"/>
    <property type="match status" value="1"/>
</dbReference>
<evidence type="ECO:0000256" key="3">
    <source>
        <dbReference type="ARBA" id="ARBA00004868"/>
    </source>
</evidence>
<evidence type="ECO:0000256" key="9">
    <source>
        <dbReference type="ARBA" id="ARBA00022842"/>
    </source>
</evidence>
<dbReference type="RefSeq" id="WP_149892549.1">
    <property type="nucleotide sequence ID" value="NZ_JBHUFA010000004.1"/>
</dbReference>
<dbReference type="Pfam" id="PF02110">
    <property type="entry name" value="HK"/>
    <property type="match status" value="2"/>
</dbReference>
<keyword evidence="8 11" id="KW-0067">ATP-binding</keyword>
<keyword evidence="10 11" id="KW-0784">Thiamine biosynthesis</keyword>
<dbReference type="PRINTS" id="PR01099">
    <property type="entry name" value="HYETHTZKNASE"/>
</dbReference>
<dbReference type="EC" id="2.7.1.50" evidence="11"/>
<evidence type="ECO:0000256" key="1">
    <source>
        <dbReference type="ARBA" id="ARBA00001771"/>
    </source>
</evidence>
<keyword evidence="5 11" id="KW-0479">Metal-binding</keyword>
<dbReference type="Gene3D" id="3.40.1190.20">
    <property type="match status" value="1"/>
</dbReference>
<evidence type="ECO:0000256" key="4">
    <source>
        <dbReference type="ARBA" id="ARBA00022679"/>
    </source>
</evidence>
<keyword evidence="13" id="KW-1185">Reference proteome</keyword>
<evidence type="ECO:0000256" key="6">
    <source>
        <dbReference type="ARBA" id="ARBA00022741"/>
    </source>
</evidence>
<evidence type="ECO:0000256" key="2">
    <source>
        <dbReference type="ARBA" id="ARBA00001946"/>
    </source>
</evidence>
<proteinExistence type="inferred from homology"/>
<evidence type="ECO:0000256" key="10">
    <source>
        <dbReference type="ARBA" id="ARBA00022977"/>
    </source>
</evidence>
<comment type="cofactor">
    <cofactor evidence="2 11">
        <name>Mg(2+)</name>
        <dbReference type="ChEBI" id="CHEBI:18420"/>
    </cofactor>
</comment>
<dbReference type="EMBL" id="JBHUFA010000004">
    <property type="protein sequence ID" value="MFD1696593.1"/>
    <property type="molecule type" value="Genomic_DNA"/>
</dbReference>
<feature type="binding site" evidence="11">
    <location>
        <position position="189"/>
    </location>
    <ligand>
        <name>substrate</name>
    </ligand>
</feature>
<comment type="caution">
    <text evidence="12">The sequence shown here is derived from an EMBL/GenBank/DDBJ whole genome shotgun (WGS) entry which is preliminary data.</text>
</comment>
<dbReference type="HAMAP" id="MF_00228">
    <property type="entry name" value="Thz_kinase"/>
    <property type="match status" value="1"/>
</dbReference>
<evidence type="ECO:0000256" key="5">
    <source>
        <dbReference type="ARBA" id="ARBA00022723"/>
    </source>
</evidence>
<comment type="pathway">
    <text evidence="3 11">Cofactor biosynthesis; thiamine diphosphate biosynthesis; 4-methyl-5-(2-phosphoethyl)-thiazole from 5-(2-hydroxyethyl)-4-methylthiazole: step 1/1.</text>
</comment>
<feature type="binding site" evidence="11">
    <location>
        <position position="162"/>
    </location>
    <ligand>
        <name>ATP</name>
        <dbReference type="ChEBI" id="CHEBI:30616"/>
    </ligand>
</feature>
<comment type="function">
    <text evidence="11">Catalyzes the phosphorylation of the hydroxyl group of 4-methyl-5-beta-hydroxyethylthiazole (THZ).</text>
</comment>
<feature type="binding site" evidence="11">
    <location>
        <position position="136"/>
    </location>
    <ligand>
        <name>ATP</name>
        <dbReference type="ChEBI" id="CHEBI:30616"/>
    </ligand>
</feature>
<dbReference type="CDD" id="cd01170">
    <property type="entry name" value="THZ_kinase"/>
    <property type="match status" value="1"/>
</dbReference>
<dbReference type="InterPro" id="IPR000417">
    <property type="entry name" value="Hyethyz_kinase"/>
</dbReference>
<name>A0ABW4K0T6_9HYPH</name>